<dbReference type="AlphaFoldDB" id="A0A4U5N4J3"/>
<keyword evidence="1" id="KW-0732">Signal</keyword>
<reference evidence="2 3" key="2">
    <citation type="journal article" date="2019" name="G3 (Bethesda)">
        <title>Hybrid Assembly of the Genome of the Entomopathogenic Nematode Steinernema carpocapsae Identifies the X-Chromosome.</title>
        <authorList>
            <person name="Serra L."/>
            <person name="Macchietto M."/>
            <person name="Macias-Munoz A."/>
            <person name="McGill C.J."/>
            <person name="Rodriguez I.M."/>
            <person name="Rodriguez B."/>
            <person name="Murad R."/>
            <person name="Mortazavi A."/>
        </authorList>
    </citation>
    <scope>NUCLEOTIDE SEQUENCE [LARGE SCALE GENOMIC DNA]</scope>
    <source>
        <strain evidence="2 3">ALL</strain>
    </source>
</reference>
<accession>A0A4U5N4J3</accession>
<dbReference type="Proteomes" id="UP000298663">
    <property type="component" value="Unassembled WGS sequence"/>
</dbReference>
<dbReference type="OrthoDB" id="10064936at2759"/>
<gene>
    <name evidence="2" type="ORF">L596_018411</name>
</gene>
<feature type="chain" id="PRO_5020440778" evidence="1">
    <location>
        <begin position="16"/>
        <end position="78"/>
    </location>
</feature>
<organism evidence="2 3">
    <name type="scientific">Steinernema carpocapsae</name>
    <name type="common">Entomopathogenic nematode</name>
    <dbReference type="NCBI Taxonomy" id="34508"/>
    <lineage>
        <taxon>Eukaryota</taxon>
        <taxon>Metazoa</taxon>
        <taxon>Ecdysozoa</taxon>
        <taxon>Nematoda</taxon>
        <taxon>Chromadorea</taxon>
        <taxon>Rhabditida</taxon>
        <taxon>Tylenchina</taxon>
        <taxon>Panagrolaimomorpha</taxon>
        <taxon>Strongyloidoidea</taxon>
        <taxon>Steinernematidae</taxon>
        <taxon>Steinernema</taxon>
    </lineage>
</organism>
<protein>
    <submittedName>
        <fullName evidence="2">Uncharacterized protein</fullName>
    </submittedName>
</protein>
<evidence type="ECO:0000256" key="1">
    <source>
        <dbReference type="SAM" id="SignalP"/>
    </source>
</evidence>
<sequence length="78" mass="9076">MIVGCVSYFLLFVRCAVFSTMSQVLLEVEIAKKRKEQCFKWILTRVKRDFDMSKKEKSEVPPRFELGSLESRVLTATP</sequence>
<evidence type="ECO:0000313" key="2">
    <source>
        <dbReference type="EMBL" id="TKR77437.1"/>
    </source>
</evidence>
<comment type="caution">
    <text evidence="2">The sequence shown here is derived from an EMBL/GenBank/DDBJ whole genome shotgun (WGS) entry which is preliminary data.</text>
</comment>
<keyword evidence="3" id="KW-1185">Reference proteome</keyword>
<dbReference type="EMBL" id="AZBU02000005">
    <property type="protein sequence ID" value="TKR77437.1"/>
    <property type="molecule type" value="Genomic_DNA"/>
</dbReference>
<feature type="signal peptide" evidence="1">
    <location>
        <begin position="1"/>
        <end position="15"/>
    </location>
</feature>
<name>A0A4U5N4J3_STECR</name>
<reference evidence="2 3" key="1">
    <citation type="journal article" date="2015" name="Genome Biol.">
        <title>Comparative genomics of Steinernema reveals deeply conserved gene regulatory networks.</title>
        <authorList>
            <person name="Dillman A.R."/>
            <person name="Macchietto M."/>
            <person name="Porter C.F."/>
            <person name="Rogers A."/>
            <person name="Williams B."/>
            <person name="Antoshechkin I."/>
            <person name="Lee M.M."/>
            <person name="Goodwin Z."/>
            <person name="Lu X."/>
            <person name="Lewis E.E."/>
            <person name="Goodrich-Blair H."/>
            <person name="Stock S.P."/>
            <person name="Adams B.J."/>
            <person name="Sternberg P.W."/>
            <person name="Mortazavi A."/>
        </authorList>
    </citation>
    <scope>NUCLEOTIDE SEQUENCE [LARGE SCALE GENOMIC DNA]</scope>
    <source>
        <strain evidence="2 3">ALL</strain>
    </source>
</reference>
<proteinExistence type="predicted"/>
<evidence type="ECO:0000313" key="3">
    <source>
        <dbReference type="Proteomes" id="UP000298663"/>
    </source>
</evidence>